<dbReference type="SMART" id="SM00060">
    <property type="entry name" value="FN3"/>
    <property type="match status" value="2"/>
</dbReference>
<dbReference type="InterPro" id="IPR003961">
    <property type="entry name" value="FN3_dom"/>
</dbReference>
<evidence type="ECO:0000259" key="3">
    <source>
        <dbReference type="PROSITE" id="PS50853"/>
    </source>
</evidence>
<keyword evidence="1" id="KW-0378">Hydrolase</keyword>
<feature type="domain" description="Fibronectin type-III" evidence="3">
    <location>
        <begin position="510"/>
        <end position="595"/>
    </location>
</feature>
<dbReference type="Gene3D" id="2.60.40.10">
    <property type="entry name" value="Immunoglobulins"/>
    <property type="match status" value="1"/>
</dbReference>
<dbReference type="InterPro" id="IPR013783">
    <property type="entry name" value="Ig-like_fold"/>
</dbReference>
<dbReference type="InterPro" id="IPR036116">
    <property type="entry name" value="FN3_sf"/>
</dbReference>
<evidence type="ECO:0000256" key="1">
    <source>
        <dbReference type="ARBA" id="ARBA00023295"/>
    </source>
</evidence>
<comment type="caution">
    <text evidence="4">The sequence shown here is derived from an EMBL/GenBank/DDBJ whole genome shotgun (WGS) entry which is preliminary data.</text>
</comment>
<keyword evidence="2" id="KW-0119">Carbohydrate metabolism</keyword>
<dbReference type="Proteomes" id="UP000598217">
    <property type="component" value="Unassembled WGS sequence"/>
</dbReference>
<gene>
    <name evidence="4" type="ORF">H4W79_000801</name>
</gene>
<keyword evidence="2" id="KW-0624">Polysaccharide degradation</keyword>
<accession>A0ABR9HC40</accession>
<keyword evidence="5" id="KW-1185">Reference proteome</keyword>
<dbReference type="RefSeq" id="WP_191268368.1">
    <property type="nucleotide sequence ID" value="NZ_BMXJ01000002.1"/>
</dbReference>
<protein>
    <recommendedName>
        <fullName evidence="3">Fibronectin type-III domain-containing protein</fullName>
    </recommendedName>
</protein>
<dbReference type="SUPFAM" id="SSF49265">
    <property type="entry name" value="Fibronectin type III"/>
    <property type="match status" value="1"/>
</dbReference>
<evidence type="ECO:0000313" key="4">
    <source>
        <dbReference type="EMBL" id="MBE1456587.1"/>
    </source>
</evidence>
<keyword evidence="1" id="KW-0326">Glycosidase</keyword>
<evidence type="ECO:0000313" key="5">
    <source>
        <dbReference type="Proteomes" id="UP000598217"/>
    </source>
</evidence>
<dbReference type="PROSITE" id="PS50853">
    <property type="entry name" value="FN3"/>
    <property type="match status" value="1"/>
</dbReference>
<proteinExistence type="predicted"/>
<reference evidence="4 5" key="1">
    <citation type="submission" date="2020-10" db="EMBL/GenBank/DDBJ databases">
        <title>Sequencing the genomes of 1000 actinobacteria strains.</title>
        <authorList>
            <person name="Klenk H.-P."/>
        </authorList>
    </citation>
    <scope>NUCLEOTIDE SEQUENCE [LARGE SCALE GENOMIC DNA]</scope>
    <source>
        <strain evidence="4 5">DSM 45157</strain>
    </source>
</reference>
<sequence>MAFDAKQYRKRILIPLEKDRDRLAALQQAIRDFQGADGVTALARLNMAELFTVEPSMDGAELEKHLGSVEAGFNSPSAKRLSSAQLLKKLLELLRQSGEPVADPAFWSGMSRARTQAVRAELDKFARVVAQEHPLKVLLPDQVAELAAGMGLGGAAGSDLADALSAHGVRITDDFEVPGVRVPPAVRVVTDFPEFRTLVDVVTRPEQHEGIRVVDELAFGQPERALDPKDVASARKLLQQQEARVEEGARQAAQNALAALTEYASPADLHALTLSALADTVRGLLRRGMPKVTVLEDLCKLGVDRTDAARLVTKLSASTKVLSPNDVADRLADGALGEARRLLDSLPEPEREERAERERLAKRVEAAEGRKSQSVARYDAAVKAGDYAAAAAALREALTVDTRDEELRNRLQRLPPLPPANLSLRVDGQALAVSWSADGEGSARYSVVRTTRGVPANPRDGDLLAKSFEGTLFRDEKPPVGTRVRYSVFATRDGAVFSAPATGTCEVLPPPFDLDASAGSAQVSLSWGISQEALGAVVTQTSPDGGQKTYRPTTPGQMTVTGLTTGTRYRFSVAAVYLTEAGQRRESAAVSTDATPRGSIRAVEDLRIESSPDGHRASWPTVSGYSVELWALPVNARVEPGTRIAQAQLTGMRGRRLTLRPGGGTAERSVREFDALPEVHLLVPLTVDGDGGLVGTPQIAGSAPQVKAPTVERLGDELRLSWEWPRGDHLIEVAWQANGQRRTRRVSRTAYNDGGGVRIPHADAVGDLALATVVRAGGREWASAAVAVPLGGTVPKVSYTLEVKRSWVGGKGTARITVRSPEFRGRVPVLTVLKEAKFMPGGPSDGTVVDRRELDFTDQSSLTFEIRMGKVVTPFWVRLFAEPGSGARLQDPPTSQMRG</sequence>
<evidence type="ECO:0000256" key="2">
    <source>
        <dbReference type="ARBA" id="ARBA00023326"/>
    </source>
</evidence>
<dbReference type="CDD" id="cd00063">
    <property type="entry name" value="FN3"/>
    <property type="match status" value="1"/>
</dbReference>
<organism evidence="4 5">
    <name type="scientific">Nocardiopsis terrae</name>
    <dbReference type="NCBI Taxonomy" id="372655"/>
    <lineage>
        <taxon>Bacteria</taxon>
        <taxon>Bacillati</taxon>
        <taxon>Actinomycetota</taxon>
        <taxon>Actinomycetes</taxon>
        <taxon>Streptosporangiales</taxon>
        <taxon>Nocardiopsidaceae</taxon>
        <taxon>Nocardiopsis</taxon>
    </lineage>
</organism>
<dbReference type="EMBL" id="JADBDY010000001">
    <property type="protein sequence ID" value="MBE1456587.1"/>
    <property type="molecule type" value="Genomic_DNA"/>
</dbReference>
<name>A0ABR9HC40_9ACTN</name>